<dbReference type="Pfam" id="PF00583">
    <property type="entry name" value="Acetyltransf_1"/>
    <property type="match status" value="1"/>
</dbReference>
<protein>
    <submittedName>
        <fullName evidence="4">GNAT family N-acetyltransferase</fullName>
    </submittedName>
</protein>
<gene>
    <name evidence="4" type="ORF">NP165_16850</name>
</gene>
<reference evidence="4" key="1">
    <citation type="submission" date="2022-07" db="EMBL/GenBank/DDBJ databases">
        <title>Complete genome of Vibrio japonicus strain JCM 31412T and phylogenomic assessment of the Nereis clade of the genus Vibrio.</title>
        <authorList>
            <person name="Shlafstein M.D."/>
            <person name="Emsley S.A."/>
            <person name="Ushijima B."/>
            <person name="Videau P."/>
            <person name="Saw J.H."/>
        </authorList>
    </citation>
    <scope>NUCLEOTIDE SEQUENCE</scope>
    <source>
        <strain evidence="4">JCM 31412</strain>
    </source>
</reference>
<accession>A0ABY5LQF4</accession>
<dbReference type="PANTHER" id="PTHR43420">
    <property type="entry name" value="ACETYLTRANSFERASE"/>
    <property type="match status" value="1"/>
</dbReference>
<keyword evidence="2" id="KW-0012">Acyltransferase</keyword>
<evidence type="ECO:0000259" key="3">
    <source>
        <dbReference type="PROSITE" id="PS51186"/>
    </source>
</evidence>
<keyword evidence="5" id="KW-1185">Reference proteome</keyword>
<dbReference type="EMBL" id="CP102097">
    <property type="protein sequence ID" value="UUM31970.1"/>
    <property type="molecule type" value="Genomic_DNA"/>
</dbReference>
<name>A0ABY5LQF4_9VIBR</name>
<dbReference type="Proteomes" id="UP001058602">
    <property type="component" value="Chromosome 2"/>
</dbReference>
<dbReference type="Gene3D" id="3.40.630.30">
    <property type="match status" value="1"/>
</dbReference>
<dbReference type="PROSITE" id="PS51186">
    <property type="entry name" value="GNAT"/>
    <property type="match status" value="1"/>
</dbReference>
<dbReference type="SUPFAM" id="SSF55729">
    <property type="entry name" value="Acyl-CoA N-acyltransferases (Nat)"/>
    <property type="match status" value="1"/>
</dbReference>
<sequence>MEVRKADLSDLPDLIEFTVEEAREAEDVVKVPETLERGISAALNDSSIATYWVLVDENDCPCGNVSAVQEWSDWNAGYYWWIQSMYIKPEFRGQGLMAKLINAVEEEMSRQGGLELRIYVHKNNAIAKRAYEKIGFNDSNYKMMSLPVS</sequence>
<dbReference type="InterPro" id="IPR016181">
    <property type="entry name" value="Acyl_CoA_acyltransferase"/>
</dbReference>
<evidence type="ECO:0000256" key="2">
    <source>
        <dbReference type="ARBA" id="ARBA00023315"/>
    </source>
</evidence>
<proteinExistence type="predicted"/>
<dbReference type="InterPro" id="IPR050680">
    <property type="entry name" value="YpeA/RimI_acetyltransf"/>
</dbReference>
<dbReference type="RefSeq" id="WP_257085691.1">
    <property type="nucleotide sequence ID" value="NZ_CP102097.1"/>
</dbReference>
<keyword evidence="1" id="KW-0808">Transferase</keyword>
<organism evidence="4 5">
    <name type="scientific">Vibrio japonicus</name>
    <dbReference type="NCBI Taxonomy" id="1824638"/>
    <lineage>
        <taxon>Bacteria</taxon>
        <taxon>Pseudomonadati</taxon>
        <taxon>Pseudomonadota</taxon>
        <taxon>Gammaproteobacteria</taxon>
        <taxon>Vibrionales</taxon>
        <taxon>Vibrionaceae</taxon>
        <taxon>Vibrio</taxon>
    </lineage>
</organism>
<dbReference type="CDD" id="cd04301">
    <property type="entry name" value="NAT_SF"/>
    <property type="match status" value="1"/>
</dbReference>
<evidence type="ECO:0000313" key="5">
    <source>
        <dbReference type="Proteomes" id="UP001058602"/>
    </source>
</evidence>
<dbReference type="InterPro" id="IPR000182">
    <property type="entry name" value="GNAT_dom"/>
</dbReference>
<feature type="domain" description="N-acetyltransferase" evidence="3">
    <location>
        <begin position="1"/>
        <end position="149"/>
    </location>
</feature>
<evidence type="ECO:0000313" key="4">
    <source>
        <dbReference type="EMBL" id="UUM31970.1"/>
    </source>
</evidence>
<evidence type="ECO:0000256" key="1">
    <source>
        <dbReference type="ARBA" id="ARBA00022679"/>
    </source>
</evidence>